<reference evidence="5 6" key="1">
    <citation type="journal article" date="2018" name="Mol. Genet. Genomics">
        <title>The red deer Cervus elaphus genome CerEla1.0: sequencing, annotating, genes, and chromosomes.</title>
        <authorList>
            <person name="Bana N.A."/>
            <person name="Nyiri A."/>
            <person name="Nagy J."/>
            <person name="Frank K."/>
            <person name="Nagy T."/>
            <person name="Steger V."/>
            <person name="Schiller M."/>
            <person name="Lakatos P."/>
            <person name="Sugar L."/>
            <person name="Horn P."/>
            <person name="Barta E."/>
            <person name="Orosz L."/>
        </authorList>
    </citation>
    <scope>NUCLEOTIDE SEQUENCE [LARGE SCALE GENOMIC DNA]</scope>
    <source>
        <strain evidence="5">Hungarian</strain>
    </source>
</reference>
<gene>
    <name evidence="5" type="ORF">Celaphus_00005798</name>
</gene>
<comment type="caution">
    <text evidence="5">The sequence shown here is derived from an EMBL/GenBank/DDBJ whole genome shotgun (WGS) entry which is preliminary data.</text>
</comment>
<dbReference type="InterPro" id="IPR026763">
    <property type="entry name" value="TMEM182"/>
</dbReference>
<evidence type="ECO:0000313" key="6">
    <source>
        <dbReference type="Proteomes" id="UP000242450"/>
    </source>
</evidence>
<keyword evidence="2" id="KW-0472">Membrane</keyword>
<dbReference type="PANTHER" id="PTHR32012">
    <property type="entry name" value="TRANSMEMBRANE PROTEIN 182-RELATED"/>
    <property type="match status" value="1"/>
</dbReference>
<keyword evidence="6" id="KW-1185">Reference proteome</keyword>
<dbReference type="Proteomes" id="UP000242450">
    <property type="component" value="Chromosome 11"/>
</dbReference>
<accession>A0A212CWT4</accession>
<evidence type="ECO:0000256" key="3">
    <source>
        <dbReference type="ARBA" id="ARBA00022729"/>
    </source>
</evidence>
<keyword evidence="4" id="KW-0325">Glycoprotein</keyword>
<evidence type="ECO:0000256" key="4">
    <source>
        <dbReference type="ARBA" id="ARBA00023180"/>
    </source>
</evidence>
<dbReference type="EMBL" id="MKHE01000011">
    <property type="protein sequence ID" value="OWK10442.1"/>
    <property type="molecule type" value="Genomic_DNA"/>
</dbReference>
<evidence type="ECO:0000256" key="1">
    <source>
        <dbReference type="ARBA" id="ARBA00004651"/>
    </source>
</evidence>
<dbReference type="GO" id="GO:0005886">
    <property type="term" value="C:plasma membrane"/>
    <property type="evidence" value="ECO:0007669"/>
    <property type="project" value="UniProtKB-SubCell"/>
</dbReference>
<organism evidence="5 6">
    <name type="scientific">Cervus elaphus hippelaphus</name>
    <name type="common">European red deer</name>
    <dbReference type="NCBI Taxonomy" id="46360"/>
    <lineage>
        <taxon>Eukaryota</taxon>
        <taxon>Metazoa</taxon>
        <taxon>Chordata</taxon>
        <taxon>Craniata</taxon>
        <taxon>Vertebrata</taxon>
        <taxon>Euteleostomi</taxon>
        <taxon>Mammalia</taxon>
        <taxon>Eutheria</taxon>
        <taxon>Laurasiatheria</taxon>
        <taxon>Artiodactyla</taxon>
        <taxon>Ruminantia</taxon>
        <taxon>Pecora</taxon>
        <taxon>Cervidae</taxon>
        <taxon>Cervinae</taxon>
        <taxon>Cervus</taxon>
    </lineage>
</organism>
<keyword evidence="2" id="KW-1003">Cell membrane</keyword>
<sequence>MQRQQESTARLLHLCSVQIENVTFHHEGFFWRCWFNGIVGENDSNIWQFWYSNLYFSSTGNKSSCSLSVTNTSVLPSFAANQPPWKNCTHAYLSPYPFLRGEHNSTSYDSAVSK</sequence>
<comment type="subcellular location">
    <subcellularLocation>
        <location evidence="1">Cell membrane</location>
        <topology evidence="1">Multi-pass membrane protein</topology>
    </subcellularLocation>
</comment>
<name>A0A212CWT4_CEREH</name>
<proteinExistence type="predicted"/>
<protein>
    <submittedName>
        <fullName evidence="5">TMEM182</fullName>
    </submittedName>
</protein>
<dbReference type="OrthoDB" id="9942154at2759"/>
<dbReference type="AlphaFoldDB" id="A0A212CWT4"/>
<keyword evidence="3" id="KW-0732">Signal</keyword>
<dbReference type="PANTHER" id="PTHR32012:SF0">
    <property type="entry name" value="TRANSMEMBRANE PROTEIN 182"/>
    <property type="match status" value="1"/>
</dbReference>
<evidence type="ECO:0000256" key="2">
    <source>
        <dbReference type="ARBA" id="ARBA00022475"/>
    </source>
</evidence>
<evidence type="ECO:0000313" key="5">
    <source>
        <dbReference type="EMBL" id="OWK10442.1"/>
    </source>
</evidence>